<feature type="compositionally biased region" description="Low complexity" evidence="7">
    <location>
        <begin position="1"/>
        <end position="10"/>
    </location>
</feature>
<dbReference type="eggNOG" id="COG0850">
    <property type="taxonomic scope" value="Bacteria"/>
</dbReference>
<name>A0A1D8UXA0_9PROT</name>
<feature type="region of interest" description="Disordered" evidence="7">
    <location>
        <begin position="1"/>
        <end position="21"/>
    </location>
</feature>
<dbReference type="PANTHER" id="PTHR34108">
    <property type="entry name" value="SEPTUM SITE-DETERMINING PROTEIN MINC"/>
    <property type="match status" value="1"/>
</dbReference>
<dbReference type="GO" id="GO:1901891">
    <property type="term" value="P:regulation of cell septum assembly"/>
    <property type="evidence" value="ECO:0007669"/>
    <property type="project" value="InterPro"/>
</dbReference>
<dbReference type="Pfam" id="PF05209">
    <property type="entry name" value="MinC_N"/>
    <property type="match status" value="1"/>
</dbReference>
<dbReference type="GO" id="GO:0051302">
    <property type="term" value="P:regulation of cell division"/>
    <property type="evidence" value="ECO:0007669"/>
    <property type="project" value="InterPro"/>
</dbReference>
<comment type="subunit">
    <text evidence="6">Interacts with MinD and FtsZ.</text>
</comment>
<dbReference type="OrthoDB" id="9794530at2"/>
<evidence type="ECO:0000313" key="11">
    <source>
        <dbReference type="Proteomes" id="UP000179145"/>
    </source>
</evidence>
<evidence type="ECO:0000256" key="6">
    <source>
        <dbReference type="HAMAP-Rule" id="MF_00267"/>
    </source>
</evidence>
<feature type="domain" description="Septum formation inhibitor MinC C-terminal" evidence="8">
    <location>
        <begin position="147"/>
        <end position="246"/>
    </location>
</feature>
<evidence type="ECO:0000256" key="4">
    <source>
        <dbReference type="ARBA" id="ARBA00023306"/>
    </source>
</evidence>
<dbReference type="RefSeq" id="WP_070403761.1">
    <property type="nucleotide sequence ID" value="NZ_BJVW01000001.1"/>
</dbReference>
<organism evidence="10 11">
    <name type="scientific">Kozakia baliensis</name>
    <dbReference type="NCBI Taxonomy" id="153496"/>
    <lineage>
        <taxon>Bacteria</taxon>
        <taxon>Pseudomonadati</taxon>
        <taxon>Pseudomonadota</taxon>
        <taxon>Alphaproteobacteria</taxon>
        <taxon>Acetobacterales</taxon>
        <taxon>Acetobacteraceae</taxon>
        <taxon>Kozakia</taxon>
    </lineage>
</organism>
<dbReference type="GO" id="GO:0000917">
    <property type="term" value="P:division septum assembly"/>
    <property type="evidence" value="ECO:0007669"/>
    <property type="project" value="UniProtKB-KW"/>
</dbReference>
<dbReference type="InterPro" id="IPR036145">
    <property type="entry name" value="MinC_C_sf"/>
</dbReference>
<dbReference type="InterPro" id="IPR013033">
    <property type="entry name" value="MinC"/>
</dbReference>
<evidence type="ECO:0000256" key="5">
    <source>
        <dbReference type="ARBA" id="ARBA00025606"/>
    </source>
</evidence>
<dbReference type="SUPFAM" id="SSF63848">
    <property type="entry name" value="Cell-division inhibitor MinC, C-terminal domain"/>
    <property type="match status" value="1"/>
</dbReference>
<dbReference type="PANTHER" id="PTHR34108:SF1">
    <property type="entry name" value="SEPTUM SITE-DETERMINING PROTEIN MINC"/>
    <property type="match status" value="1"/>
</dbReference>
<dbReference type="EMBL" id="CP014674">
    <property type="protein sequence ID" value="AOX18262.1"/>
    <property type="molecule type" value="Genomic_DNA"/>
</dbReference>
<dbReference type="InterPro" id="IPR005526">
    <property type="entry name" value="Septum_form_inhib_MinC_C"/>
</dbReference>
<evidence type="ECO:0000256" key="2">
    <source>
        <dbReference type="ARBA" id="ARBA00022618"/>
    </source>
</evidence>
<proteinExistence type="inferred from homology"/>
<evidence type="ECO:0000256" key="3">
    <source>
        <dbReference type="ARBA" id="ARBA00023210"/>
    </source>
</evidence>
<dbReference type="InterPro" id="IPR007874">
    <property type="entry name" value="MinC_N"/>
</dbReference>
<keyword evidence="11" id="KW-1185">Reference proteome</keyword>
<dbReference type="STRING" id="153496.A0U89_09930"/>
<keyword evidence="4 6" id="KW-0131">Cell cycle</keyword>
<feature type="domain" description="Septum formation inhibitor MinC N-terminal" evidence="9">
    <location>
        <begin position="29"/>
        <end position="91"/>
    </location>
</feature>
<dbReference type="Gene3D" id="2.160.20.70">
    <property type="match status" value="1"/>
</dbReference>
<gene>
    <name evidence="6" type="primary">minC</name>
    <name evidence="10" type="ORF">A0U89_09930</name>
</gene>
<keyword evidence="3 6" id="KW-0717">Septation</keyword>
<dbReference type="KEGG" id="kba:A0U89_09930"/>
<dbReference type="NCBIfam" id="TIGR01222">
    <property type="entry name" value="minC"/>
    <property type="match status" value="1"/>
</dbReference>
<protein>
    <recommendedName>
        <fullName evidence="6">Probable septum site-determining protein MinC</fullName>
    </recommendedName>
</protein>
<evidence type="ECO:0000313" key="10">
    <source>
        <dbReference type="EMBL" id="AOX18262.1"/>
    </source>
</evidence>
<accession>A0A1D8UXA0</accession>
<evidence type="ECO:0000259" key="9">
    <source>
        <dbReference type="Pfam" id="PF05209"/>
    </source>
</evidence>
<dbReference type="Pfam" id="PF03775">
    <property type="entry name" value="MinC_C"/>
    <property type="match status" value="1"/>
</dbReference>
<dbReference type="Gene3D" id="3.30.70.260">
    <property type="match status" value="1"/>
</dbReference>
<sequence length="250" mass="26240">MSSSPSAAPSDHAPEPGSGPVRIRARGRSFLALVLSPERPLAAWLQGLDDQIARSSAFFAGKPIILDLGLLAPEDEGLADLQAALVSRNIRLIGIEGADQTWPQLAEWEWPATLEGGRASGAVEIPETENAEATAAPSAPQAGTLLIEQSIRSGQSVMHLEGDVVVIGSVASGSEIVAGGSIHVYGALRGRAIAGVGGHMSARIYATRMRGELLAVDGYYMTAEEMDPALVDRPAQAFLQEDRMLVIPLT</sequence>
<comment type="function">
    <text evidence="5 6">Cell division inhibitor that blocks the formation of polar Z ring septums. Rapidly oscillates between the poles of the cell to destabilize FtsZ filaments that have formed before they mature into polar Z rings. Prevents FtsZ polymerization.</text>
</comment>
<dbReference type="InterPro" id="IPR016098">
    <property type="entry name" value="CAP/MinC_C"/>
</dbReference>
<dbReference type="GO" id="GO:0000902">
    <property type="term" value="P:cell morphogenesis"/>
    <property type="evidence" value="ECO:0007669"/>
    <property type="project" value="InterPro"/>
</dbReference>
<comment type="similarity">
    <text evidence="1 6">Belongs to the MinC family.</text>
</comment>
<evidence type="ECO:0000256" key="1">
    <source>
        <dbReference type="ARBA" id="ARBA00006291"/>
    </source>
</evidence>
<dbReference type="AlphaFoldDB" id="A0A1D8UXA0"/>
<reference evidence="10 11" key="1">
    <citation type="journal article" date="2016" name="Microb. Cell Fact.">
        <title>Dissection of exopolysaccharide biosynthesis in Kozakia baliensis.</title>
        <authorList>
            <person name="Brandt J.U."/>
            <person name="Jakob F."/>
            <person name="Behr J."/>
            <person name="Geissler A.J."/>
            <person name="Vogel R.F."/>
        </authorList>
    </citation>
    <scope>NUCLEOTIDE SEQUENCE [LARGE SCALE GENOMIC DNA]</scope>
    <source>
        <strain evidence="10 11">DSM 14400</strain>
    </source>
</reference>
<evidence type="ECO:0000259" key="8">
    <source>
        <dbReference type="Pfam" id="PF03775"/>
    </source>
</evidence>
<dbReference type="HAMAP" id="MF_00267">
    <property type="entry name" value="MinC"/>
    <property type="match status" value="1"/>
</dbReference>
<keyword evidence="2 6" id="KW-0132">Cell division</keyword>
<evidence type="ECO:0000256" key="7">
    <source>
        <dbReference type="SAM" id="MobiDB-lite"/>
    </source>
</evidence>
<dbReference type="Proteomes" id="UP000179145">
    <property type="component" value="Chromosome"/>
</dbReference>